<dbReference type="Proteomes" id="UP000664132">
    <property type="component" value="Unassembled WGS sequence"/>
</dbReference>
<feature type="transmembrane region" description="Helical" evidence="7">
    <location>
        <begin position="354"/>
        <end position="371"/>
    </location>
</feature>
<dbReference type="PANTHER" id="PTHR43791">
    <property type="entry name" value="PERMEASE-RELATED"/>
    <property type="match status" value="1"/>
</dbReference>
<keyword evidence="4 7" id="KW-1133">Transmembrane helix</keyword>
<keyword evidence="10" id="KW-1185">Reference proteome</keyword>
<evidence type="ECO:0000313" key="10">
    <source>
        <dbReference type="Proteomes" id="UP000664132"/>
    </source>
</evidence>
<evidence type="ECO:0000256" key="4">
    <source>
        <dbReference type="ARBA" id="ARBA00022989"/>
    </source>
</evidence>
<feature type="transmembrane region" description="Helical" evidence="7">
    <location>
        <begin position="323"/>
        <end position="342"/>
    </location>
</feature>
<keyword evidence="5 7" id="KW-0472">Membrane</keyword>
<evidence type="ECO:0000259" key="8">
    <source>
        <dbReference type="PROSITE" id="PS50850"/>
    </source>
</evidence>
<organism evidence="9 10">
    <name type="scientific">Cadophora malorum</name>
    <dbReference type="NCBI Taxonomy" id="108018"/>
    <lineage>
        <taxon>Eukaryota</taxon>
        <taxon>Fungi</taxon>
        <taxon>Dikarya</taxon>
        <taxon>Ascomycota</taxon>
        <taxon>Pezizomycotina</taxon>
        <taxon>Leotiomycetes</taxon>
        <taxon>Helotiales</taxon>
        <taxon>Ploettnerulaceae</taxon>
        <taxon>Cadophora</taxon>
    </lineage>
</organism>
<dbReference type="OrthoDB" id="2962993at2759"/>
<feature type="domain" description="Major facilitator superfamily (MFS) profile" evidence="8">
    <location>
        <begin position="58"/>
        <end position="468"/>
    </location>
</feature>
<feature type="transmembrane region" description="Helical" evidence="7">
    <location>
        <begin position="124"/>
        <end position="142"/>
    </location>
</feature>
<comment type="caution">
    <text evidence="9">The sequence shown here is derived from an EMBL/GenBank/DDBJ whole genome shotgun (WGS) entry which is preliminary data.</text>
</comment>
<evidence type="ECO:0000256" key="5">
    <source>
        <dbReference type="ARBA" id="ARBA00023136"/>
    </source>
</evidence>
<evidence type="ECO:0000256" key="2">
    <source>
        <dbReference type="ARBA" id="ARBA00022448"/>
    </source>
</evidence>
<sequence length="496" mass="55306">MLSNAADTYLNPVESSKIEPSEKISGNDRDDETSEEVSEVYIDPVLQKRILRKLDTRLAPLFCALYFLSYLDRSNIGNAAIAGLNEQLNLSGAQYSTAVSVFFATYVSAIFPLVLALRKIKTHRGITFMAAAWAIVTIGTAFVKSYGALIACRLILGLCEAGFFPCISLYITMVYNRKEQGLRFAYLFAATSFSGMFGGLIATGITKIGEAGGLRSWSWLYIVEGLISLLIVPFVWYGLPEKPADAKWWTPEEREAMLIREQQRLEYMGREKFDWTQVRSALKEWRVYTGALIQFFQDIILYGFSTFLPSILRNGLGYSRMEAQYLSVPVYLLGGISFFTAATIGDKYGLRGSVLLFLDIFAVIGYALLVASDSNAVKYAACYLIALPLYCGPGLNETWIVNNTAPHYRRATALGLSQAIGNIAGVVAPQVYRKSPYMLGHWSSLGSALISMALISVQLVYYKIQNTKKDKISRGEREDDRKGTTGEENLDFRYVY</sequence>
<feature type="transmembrane region" description="Helical" evidence="7">
    <location>
        <begin position="95"/>
        <end position="117"/>
    </location>
</feature>
<dbReference type="PROSITE" id="PS50850">
    <property type="entry name" value="MFS"/>
    <property type="match status" value="1"/>
</dbReference>
<feature type="compositionally biased region" description="Basic and acidic residues" evidence="6">
    <location>
        <begin position="16"/>
        <end position="28"/>
    </location>
</feature>
<evidence type="ECO:0000256" key="7">
    <source>
        <dbReference type="SAM" id="Phobius"/>
    </source>
</evidence>
<comment type="subcellular location">
    <subcellularLocation>
        <location evidence="1">Membrane</location>
        <topology evidence="1">Multi-pass membrane protein</topology>
    </subcellularLocation>
</comment>
<dbReference type="PANTHER" id="PTHR43791:SF24">
    <property type="entry name" value="NICOTINIC ACID PLASMA MEMBRANE TRANSPORTER"/>
    <property type="match status" value="1"/>
</dbReference>
<feature type="transmembrane region" description="Helical" evidence="7">
    <location>
        <begin position="184"/>
        <end position="205"/>
    </location>
</feature>
<evidence type="ECO:0000313" key="9">
    <source>
        <dbReference type="EMBL" id="KAG4417599.1"/>
    </source>
</evidence>
<name>A0A8H7WAB2_9HELO</name>
<dbReference type="Gene3D" id="1.20.1250.20">
    <property type="entry name" value="MFS general substrate transporter like domains"/>
    <property type="match status" value="2"/>
</dbReference>
<gene>
    <name evidence="9" type="ORF">IFR04_009244</name>
</gene>
<dbReference type="FunFam" id="1.20.1250.20:FF:000018">
    <property type="entry name" value="MFS transporter permease"/>
    <property type="match status" value="1"/>
</dbReference>
<evidence type="ECO:0000256" key="6">
    <source>
        <dbReference type="SAM" id="MobiDB-lite"/>
    </source>
</evidence>
<dbReference type="Pfam" id="PF07690">
    <property type="entry name" value="MFS_1"/>
    <property type="match status" value="1"/>
</dbReference>
<evidence type="ECO:0000256" key="3">
    <source>
        <dbReference type="ARBA" id="ARBA00022692"/>
    </source>
</evidence>
<protein>
    <recommendedName>
        <fullName evidence="8">Major facilitator superfamily (MFS) profile domain-containing protein</fullName>
    </recommendedName>
</protein>
<keyword evidence="2" id="KW-0813">Transport</keyword>
<proteinExistence type="predicted"/>
<feature type="transmembrane region" description="Helical" evidence="7">
    <location>
        <begin position="217"/>
        <end position="239"/>
    </location>
</feature>
<dbReference type="GO" id="GO:0022857">
    <property type="term" value="F:transmembrane transporter activity"/>
    <property type="evidence" value="ECO:0007669"/>
    <property type="project" value="InterPro"/>
</dbReference>
<feature type="transmembrane region" description="Helical" evidence="7">
    <location>
        <begin position="148"/>
        <end position="172"/>
    </location>
</feature>
<feature type="transmembrane region" description="Helical" evidence="7">
    <location>
        <begin position="444"/>
        <end position="464"/>
    </location>
</feature>
<dbReference type="SUPFAM" id="SSF103473">
    <property type="entry name" value="MFS general substrate transporter"/>
    <property type="match status" value="1"/>
</dbReference>
<evidence type="ECO:0000256" key="1">
    <source>
        <dbReference type="ARBA" id="ARBA00004141"/>
    </source>
</evidence>
<dbReference type="InterPro" id="IPR020846">
    <property type="entry name" value="MFS_dom"/>
</dbReference>
<dbReference type="InterPro" id="IPR011701">
    <property type="entry name" value="MFS"/>
</dbReference>
<reference evidence="9" key="1">
    <citation type="submission" date="2021-02" db="EMBL/GenBank/DDBJ databases">
        <title>Genome sequence Cadophora malorum strain M34.</title>
        <authorList>
            <person name="Stefanovic E."/>
            <person name="Vu D."/>
            <person name="Scully C."/>
            <person name="Dijksterhuis J."/>
            <person name="Roader J."/>
            <person name="Houbraken J."/>
        </authorList>
    </citation>
    <scope>NUCLEOTIDE SEQUENCE</scope>
    <source>
        <strain evidence="9">M34</strain>
    </source>
</reference>
<feature type="region of interest" description="Disordered" evidence="6">
    <location>
        <begin position="15"/>
        <end position="36"/>
    </location>
</feature>
<keyword evidence="3 7" id="KW-0812">Transmembrane</keyword>
<dbReference type="AlphaFoldDB" id="A0A8H7WAB2"/>
<feature type="transmembrane region" description="Helical" evidence="7">
    <location>
        <begin position="377"/>
        <end position="401"/>
    </location>
</feature>
<dbReference type="InterPro" id="IPR036259">
    <property type="entry name" value="MFS_trans_sf"/>
</dbReference>
<dbReference type="GO" id="GO:0016020">
    <property type="term" value="C:membrane"/>
    <property type="evidence" value="ECO:0007669"/>
    <property type="project" value="UniProtKB-SubCell"/>
</dbReference>
<dbReference type="EMBL" id="JAFJYH010000150">
    <property type="protein sequence ID" value="KAG4417599.1"/>
    <property type="molecule type" value="Genomic_DNA"/>
</dbReference>
<accession>A0A8H7WAB2</accession>